<evidence type="ECO:0000313" key="2">
    <source>
        <dbReference type="Proteomes" id="UP000886998"/>
    </source>
</evidence>
<sequence>MLRKSFRQDIKEKVPTITKTFNDCFQFLEGSFVGQPFYAKYQVEFSLHLLMEIRYTIVEEERVKNTTHQFTHTNNSIPIHTDEDQSLYYSIVWKWLHVE</sequence>
<proteinExistence type="predicted"/>
<dbReference type="AlphaFoldDB" id="A0A8X6Y9J6"/>
<protein>
    <submittedName>
        <fullName evidence="1">Uncharacterized protein</fullName>
    </submittedName>
</protein>
<organism evidence="1 2">
    <name type="scientific">Trichonephila inaurata madagascariensis</name>
    <dbReference type="NCBI Taxonomy" id="2747483"/>
    <lineage>
        <taxon>Eukaryota</taxon>
        <taxon>Metazoa</taxon>
        <taxon>Ecdysozoa</taxon>
        <taxon>Arthropoda</taxon>
        <taxon>Chelicerata</taxon>
        <taxon>Arachnida</taxon>
        <taxon>Araneae</taxon>
        <taxon>Araneomorphae</taxon>
        <taxon>Entelegynae</taxon>
        <taxon>Araneoidea</taxon>
        <taxon>Nephilidae</taxon>
        <taxon>Trichonephila</taxon>
        <taxon>Trichonephila inaurata</taxon>
    </lineage>
</organism>
<evidence type="ECO:0000313" key="1">
    <source>
        <dbReference type="EMBL" id="GFY68037.1"/>
    </source>
</evidence>
<reference evidence="1" key="1">
    <citation type="submission" date="2020-08" db="EMBL/GenBank/DDBJ databases">
        <title>Multicomponent nature underlies the extraordinary mechanical properties of spider dragline silk.</title>
        <authorList>
            <person name="Kono N."/>
            <person name="Nakamura H."/>
            <person name="Mori M."/>
            <person name="Yoshida Y."/>
            <person name="Ohtoshi R."/>
            <person name="Malay A.D."/>
            <person name="Moran D.A.P."/>
            <person name="Tomita M."/>
            <person name="Numata K."/>
            <person name="Arakawa K."/>
        </authorList>
    </citation>
    <scope>NUCLEOTIDE SEQUENCE</scope>
</reference>
<dbReference type="Proteomes" id="UP000886998">
    <property type="component" value="Unassembled WGS sequence"/>
</dbReference>
<keyword evidence="2" id="KW-1185">Reference proteome</keyword>
<name>A0A8X6Y9J6_9ARAC</name>
<accession>A0A8X6Y9J6</accession>
<comment type="caution">
    <text evidence="1">The sequence shown here is derived from an EMBL/GenBank/DDBJ whole genome shotgun (WGS) entry which is preliminary data.</text>
</comment>
<gene>
    <name evidence="1" type="ORF">TNIN_282801</name>
</gene>
<dbReference type="EMBL" id="BMAV01016854">
    <property type="protein sequence ID" value="GFY68037.1"/>
    <property type="molecule type" value="Genomic_DNA"/>
</dbReference>